<evidence type="ECO:0000256" key="3">
    <source>
        <dbReference type="SAM" id="MobiDB-lite"/>
    </source>
</evidence>
<dbReference type="PROSITE" id="PS50190">
    <property type="entry name" value="SEC7"/>
    <property type="match status" value="1"/>
</dbReference>
<feature type="region of interest" description="Disordered" evidence="3">
    <location>
        <begin position="794"/>
        <end position="819"/>
    </location>
</feature>
<feature type="domain" description="SEC7" evidence="4">
    <location>
        <begin position="527"/>
        <end position="686"/>
    </location>
</feature>
<feature type="region of interest" description="Disordered" evidence="3">
    <location>
        <begin position="1061"/>
        <end position="1080"/>
    </location>
</feature>
<dbReference type="GO" id="GO:0032012">
    <property type="term" value="P:regulation of ARF protein signal transduction"/>
    <property type="evidence" value="ECO:0007669"/>
    <property type="project" value="InterPro"/>
</dbReference>
<feature type="compositionally biased region" description="Polar residues" evidence="3">
    <location>
        <begin position="62"/>
        <end position="75"/>
    </location>
</feature>
<keyword evidence="2" id="KW-0963">Cytoplasm</keyword>
<dbReference type="SUPFAM" id="SSF48425">
    <property type="entry name" value="Sec7 domain"/>
    <property type="match status" value="1"/>
</dbReference>
<feature type="region of interest" description="Disordered" evidence="3">
    <location>
        <begin position="1363"/>
        <end position="1406"/>
    </location>
</feature>
<dbReference type="PANTHER" id="PTHR10663:SF375">
    <property type="entry name" value="LD29171P"/>
    <property type="match status" value="1"/>
</dbReference>
<feature type="region of interest" description="Disordered" evidence="3">
    <location>
        <begin position="881"/>
        <end position="906"/>
    </location>
</feature>
<comment type="subcellular location">
    <subcellularLocation>
        <location evidence="1">Cytoplasm</location>
    </subcellularLocation>
</comment>
<dbReference type="GO" id="GO:0005737">
    <property type="term" value="C:cytoplasm"/>
    <property type="evidence" value="ECO:0007669"/>
    <property type="project" value="UniProtKB-SubCell"/>
</dbReference>
<dbReference type="SUPFAM" id="SSF48371">
    <property type="entry name" value="ARM repeat"/>
    <property type="match status" value="1"/>
</dbReference>
<dbReference type="Pfam" id="PF12783">
    <property type="entry name" value="Sec7-like_HUS"/>
    <property type="match status" value="1"/>
</dbReference>
<dbReference type="InterPro" id="IPR015403">
    <property type="entry name" value="Mon2/Sec7/BIG1-like_HDS"/>
</dbReference>
<keyword evidence="6" id="KW-1185">Reference proteome</keyword>
<feature type="compositionally biased region" description="Polar residues" evidence="3">
    <location>
        <begin position="342"/>
        <end position="355"/>
    </location>
</feature>
<proteinExistence type="predicted"/>
<dbReference type="SMART" id="SM00222">
    <property type="entry name" value="Sec7"/>
    <property type="match status" value="1"/>
</dbReference>
<evidence type="ECO:0000256" key="2">
    <source>
        <dbReference type="ARBA" id="ARBA00022490"/>
    </source>
</evidence>
<evidence type="ECO:0000256" key="1">
    <source>
        <dbReference type="ARBA" id="ARBA00004496"/>
    </source>
</evidence>
<gene>
    <name evidence="5" type="ORF">BSAL_40470</name>
</gene>
<name>A0A0S4JST2_BODSA</name>
<evidence type="ECO:0000313" key="6">
    <source>
        <dbReference type="Proteomes" id="UP000051952"/>
    </source>
</evidence>
<feature type="region of interest" description="Disordered" evidence="3">
    <location>
        <begin position="28"/>
        <end position="80"/>
    </location>
</feature>
<dbReference type="Gene3D" id="1.10.1000.11">
    <property type="entry name" value="Arf Nucleotide-binding Site Opener,domain 2"/>
    <property type="match status" value="1"/>
</dbReference>
<feature type="region of interest" description="Disordered" evidence="3">
    <location>
        <begin position="340"/>
        <end position="360"/>
    </location>
</feature>
<feature type="region of interest" description="Disordered" evidence="3">
    <location>
        <begin position="274"/>
        <end position="309"/>
    </location>
</feature>
<dbReference type="EMBL" id="CYKH01002113">
    <property type="protein sequence ID" value="CUG93041.1"/>
    <property type="molecule type" value="Genomic_DNA"/>
</dbReference>
<organism evidence="5 6">
    <name type="scientific">Bodo saltans</name>
    <name type="common">Flagellated protozoan</name>
    <dbReference type="NCBI Taxonomy" id="75058"/>
    <lineage>
        <taxon>Eukaryota</taxon>
        <taxon>Discoba</taxon>
        <taxon>Euglenozoa</taxon>
        <taxon>Kinetoplastea</taxon>
        <taxon>Metakinetoplastina</taxon>
        <taxon>Eubodonida</taxon>
        <taxon>Bodonidae</taxon>
        <taxon>Bodo</taxon>
    </lineage>
</organism>
<dbReference type="Pfam" id="PF09324">
    <property type="entry name" value="Sec7-like_HDS"/>
    <property type="match status" value="1"/>
</dbReference>
<dbReference type="InterPro" id="IPR016024">
    <property type="entry name" value="ARM-type_fold"/>
</dbReference>
<dbReference type="CDD" id="cd00171">
    <property type="entry name" value="Sec7"/>
    <property type="match status" value="1"/>
</dbReference>
<evidence type="ECO:0000313" key="5">
    <source>
        <dbReference type="EMBL" id="CUG93041.1"/>
    </source>
</evidence>
<feature type="compositionally biased region" description="Low complexity" evidence="3">
    <location>
        <begin position="43"/>
        <end position="61"/>
    </location>
</feature>
<feature type="region of interest" description="Disordered" evidence="3">
    <location>
        <begin position="493"/>
        <end position="523"/>
    </location>
</feature>
<dbReference type="InterPro" id="IPR032691">
    <property type="entry name" value="Mon2/Sec7/BIG1-like_HUS"/>
</dbReference>
<feature type="compositionally biased region" description="Low complexity" evidence="3">
    <location>
        <begin position="290"/>
        <end position="302"/>
    </location>
</feature>
<dbReference type="Proteomes" id="UP000051952">
    <property type="component" value="Unassembled WGS sequence"/>
</dbReference>
<protein>
    <submittedName>
        <fullName evidence="5">Sec7 guanine-nucleotide exchange factor, putative</fullName>
    </submittedName>
</protein>
<dbReference type="InterPro" id="IPR023394">
    <property type="entry name" value="Sec7_C_sf"/>
</dbReference>
<dbReference type="Pfam" id="PF01369">
    <property type="entry name" value="Sec7"/>
    <property type="match status" value="1"/>
</dbReference>
<dbReference type="InterPro" id="IPR035999">
    <property type="entry name" value="Sec7_dom_sf"/>
</dbReference>
<feature type="compositionally biased region" description="Polar residues" evidence="3">
    <location>
        <begin position="1373"/>
        <end position="1382"/>
    </location>
</feature>
<dbReference type="OrthoDB" id="278572at2759"/>
<evidence type="ECO:0000259" key="4">
    <source>
        <dbReference type="PROSITE" id="PS50190"/>
    </source>
</evidence>
<accession>A0A0S4JST2</accession>
<dbReference type="FunFam" id="1.10.1000.11:FF:000002">
    <property type="entry name" value="Cytohesin 1"/>
    <property type="match status" value="1"/>
</dbReference>
<dbReference type="VEuPathDB" id="TriTrypDB:BSAL_40470"/>
<feature type="compositionally biased region" description="Low complexity" evidence="3">
    <location>
        <begin position="509"/>
        <end position="523"/>
    </location>
</feature>
<feature type="region of interest" description="Disordered" evidence="3">
    <location>
        <begin position="1688"/>
        <end position="1711"/>
    </location>
</feature>
<reference evidence="6" key="1">
    <citation type="submission" date="2015-09" db="EMBL/GenBank/DDBJ databases">
        <authorList>
            <consortium name="Pathogen Informatics"/>
        </authorList>
    </citation>
    <scope>NUCLEOTIDE SEQUENCE [LARGE SCALE GENOMIC DNA]</scope>
    <source>
        <strain evidence="6">Lake Konstanz</strain>
    </source>
</reference>
<dbReference type="GO" id="GO:0005085">
    <property type="term" value="F:guanyl-nucleotide exchange factor activity"/>
    <property type="evidence" value="ECO:0007669"/>
    <property type="project" value="InterPro"/>
</dbReference>
<dbReference type="PANTHER" id="PTHR10663">
    <property type="entry name" value="GUANYL-NUCLEOTIDE EXCHANGE FACTOR"/>
    <property type="match status" value="1"/>
</dbReference>
<feature type="compositionally biased region" description="Low complexity" evidence="3">
    <location>
        <begin position="1688"/>
        <end position="1700"/>
    </location>
</feature>
<feature type="region of interest" description="Disordered" evidence="3">
    <location>
        <begin position="2162"/>
        <end position="2191"/>
    </location>
</feature>
<dbReference type="InterPro" id="IPR000904">
    <property type="entry name" value="Sec7_dom"/>
</dbReference>
<sequence>MPTLLTIVKGGLSRLIGAIVKELDRHHNRSVRGSSMGPLAADSTNPTPSTRSITPTPTTSSNALNQHLRSSSAAPQQGGRYEPATVTLHHDVAVLIGIATYFTSDTLMAASKDDISKLIALVPISLTRSSESRALCLTYILQFFVNGGPGMRKSPILLHCIQQTLFPAVLKTALSNEIDVYRLSLNILYTLYNNFYAELMVECGMFFQHVLFQILASQNASVSQKVLALEVVKLIAEEPKNLLNMYLNYDCDTNSTNVYETLLYHLDVLATGTSKRTRGGDQATSPLAKTTGSSSTAASTGSTPPPTAARVPQLQRLALDTLLCIAEAHHQWVERFVEGGTKQPTPSYVESSPSPNVGAMLSEGDVDTNDETTTTTAALTTSLAPHFVGLGAMDGDGDLLSAEPSYSNFSASTVTMSGMDLSHVFDTKKKKRLTEKFLKLFNTEKSAERALAFLEGDGQDILPSDETLPEPLSRDRRAASYAVLKNTTTSLANSMMTPGGVPADLPQLSPKASDSPSAPAATPAHPLLDEAAEFAQRVAVLWYSLDGSLDRLVLGDFFAKGFRKELHQTIFKMWIELHDFRNKAIDVALRQFLGGFKLLGEAQVVDRTMEVFAAHYCRMNPSAFSSANTAFILSFTICMLNTDAHSIHVVDKMSKEAFIRMNKGVDDGKDLDSELLSSIYDRITSKEIKLRPLKARSLAHGGTMHGTQTGAAAAVGRKSNIAVAVLGSIPILRRLVPIAESIGDAVMIPVDAAGNILFNTAQRKRSQNYSAEFHEVFREAMSMLREHQNTIGEGSLTVDTNDSDHHRRQGSIEGTSTPSLNGTQSSMIMFVEADSLEHALPMWDLTVEIVVDALLVALQEACSVVRYATKDEVGAATGDDAAAQHGLGTSPPLGPEGSVSNGHFAETSPGYTEGMARVEQLIKGVLVTVRVCAALGALPHAHRLLERLFQLSTLQQVITLQRHDKKLAVCTVKVKQRIPSACLRCAVAVLEALAVNGNVCTADMWSIGYQIVSYIDALSTFLRENSRVSKGESGGTSPTTGGMYSSRRSLQHAVSVNLPTPNDAMATVPAPPKSTTLPSTQPSAFAAAAASLSSDAAQPSHFATAAELQKCQQILDDLYAVSPYLLWVERLYDVTSASSQSLLQMVNGLCKVCVEELEVGRIFSLSRLTEFCTVCTTIVSRMQWRDLWANCEPLFVAAGSKDSAIALQAIDGLKGIAYHYLLKEELSLYKFQKELLQPFERILMRNNEKDVRVAIIRAVHDMIENRSVQLASGWSVILSLLSRGALIPELVHMSWSGCKQLVTRHLPHLSECFHDFIFCLTSFASNTADVHIAFQGASYLVACGTWLQVGLVPLPPCFEEDEDAEEAAALRSPSDSTSSAHKSSVDGGDRDDDNTSIEGSSSLNGSSMLSMDDAALAPQHGYDLLQASLDVLDPPRLVDGLEACTSVAAMRALCEGGGCHLAQFCALSPEEWRTCCVPPTRMHFSSPDEELDVMKRVVRTADRLRRDGSQLIPKFEVLCRAPRPPMPLTVAGSPANLVQHDFGFSITGADFVPNLSCTAAGFAATAPAVNRTCAPLPALSSTMFGEGPVQRVLESDEPISATRKLVRPTDFTQRTEYNLWASLFEGLVPIIFAHSDTRARLHAVRCLWELVRRFARFFDKGVQLSLLSPLLRSAVSALATDETLLPQSPRARRSSVASPADIGSSHPHGAQQQALYRKYRGIMQTSLRGMLYACSTDAHLLTLACDSIQRAATYAKNPRCLKAGLVSVLVSLVSEACSPTSSACVSGDDAQVTALTQSNVSWWITQAHPEVFRIAKGHELLAGIVERSLLPSVMEAWDASVSESAASFGGGHGLIEWLPSMSSARQIWDLCATLANRNSSIDSGNAVRWANTLRGAAQRHTETLSTSTRMFTATARYLASLRRKSSSLVATPAALTETSTIDGMQLILPSAMIVPSLCLFLKESRPSPMTADMFTTTRTLVTGLLDAITWTSEVLWGLGPNVGLLQSSLLTLHQHNQDLKSAAGVAVLASTDGGAAERQHRRRTFQWLATFSYQTFAATMNYIVTAAAIDGLTPCGQLLEPQELLALIPRLPNRGDLTWDARGSLCQSIEEHVLALESLAPSIEDAIVAGGSNIKTGNSWKCPHASVMLDRVVLLIRRTSSAGGAGVDSDDSDASTNGSDQHQDDDDLDAAQPPRMVLQGTLSSASSTVSDLLASATVRAAEDPIPSIEVETIEDDETPPNVSTEENTGDLPAAEKAANVTNDEEKADEPTTADVQEHEAPATPRLLAVESVDVAGTHATYDADRTSPEAVAEDAAAAQAAEEVVDAAEEAALLKVAEGDLHSTSDDTTNDDLR</sequence>
<feature type="region of interest" description="Disordered" evidence="3">
    <location>
        <begin position="2223"/>
        <end position="2285"/>
    </location>
</feature>